<keyword evidence="1" id="KW-0472">Membrane</keyword>
<evidence type="ECO:0000313" key="3">
    <source>
        <dbReference type="Proteomes" id="UP000193083"/>
    </source>
</evidence>
<accession>A0A1X7NVL3</accession>
<sequence>MIVATLLSWLVAILAIVAGIFVVIAGGIWHEFAPVEDSRPTIALWGGVGLFGLGVLLFGANVWELFQ</sequence>
<organism evidence="2 3">
    <name type="scientific">Mesorhizobium australicum</name>
    <dbReference type="NCBI Taxonomy" id="536018"/>
    <lineage>
        <taxon>Bacteria</taxon>
        <taxon>Pseudomonadati</taxon>
        <taxon>Pseudomonadota</taxon>
        <taxon>Alphaproteobacteria</taxon>
        <taxon>Hyphomicrobiales</taxon>
        <taxon>Phyllobacteriaceae</taxon>
        <taxon>Mesorhizobium</taxon>
    </lineage>
</organism>
<keyword evidence="1" id="KW-0812">Transmembrane</keyword>
<protein>
    <submittedName>
        <fullName evidence="2">Uncharacterized protein</fullName>
    </submittedName>
</protein>
<keyword evidence="1" id="KW-1133">Transmembrane helix</keyword>
<evidence type="ECO:0000256" key="1">
    <source>
        <dbReference type="SAM" id="Phobius"/>
    </source>
</evidence>
<reference evidence="2 3" key="1">
    <citation type="submission" date="2017-04" db="EMBL/GenBank/DDBJ databases">
        <authorList>
            <person name="Afonso C.L."/>
            <person name="Miller P.J."/>
            <person name="Scott M.A."/>
            <person name="Spackman E."/>
            <person name="Goraichik I."/>
            <person name="Dimitrov K.M."/>
            <person name="Suarez D.L."/>
            <person name="Swayne D.E."/>
        </authorList>
    </citation>
    <scope>NUCLEOTIDE SEQUENCE [LARGE SCALE GENOMIC DNA]</scope>
    <source>
        <strain evidence="2 3">B5P</strain>
    </source>
</reference>
<dbReference type="EMBL" id="FXBL01000004">
    <property type="protein sequence ID" value="SMH42269.1"/>
    <property type="molecule type" value="Genomic_DNA"/>
</dbReference>
<dbReference type="RefSeq" id="WP_085464639.1">
    <property type="nucleotide sequence ID" value="NZ_FXBL01000004.1"/>
</dbReference>
<feature type="transmembrane region" description="Helical" evidence="1">
    <location>
        <begin position="42"/>
        <end position="63"/>
    </location>
</feature>
<dbReference type="AlphaFoldDB" id="A0A1X7NVL3"/>
<proteinExistence type="predicted"/>
<evidence type="ECO:0000313" key="2">
    <source>
        <dbReference type="EMBL" id="SMH42269.1"/>
    </source>
</evidence>
<keyword evidence="3" id="KW-1185">Reference proteome</keyword>
<gene>
    <name evidence="2" type="ORF">SAMN02982922_2730</name>
</gene>
<dbReference type="Proteomes" id="UP000193083">
    <property type="component" value="Unassembled WGS sequence"/>
</dbReference>
<name>A0A1X7NVL3_9HYPH</name>
<feature type="transmembrane region" description="Helical" evidence="1">
    <location>
        <begin position="6"/>
        <end position="30"/>
    </location>
</feature>